<comment type="caution">
    <text evidence="3">The sequence shown here is derived from an EMBL/GenBank/DDBJ whole genome shotgun (WGS) entry which is preliminary data.</text>
</comment>
<dbReference type="RefSeq" id="WP_132545901.1">
    <property type="nucleotide sequence ID" value="NZ_SLWY01000039.1"/>
</dbReference>
<evidence type="ECO:0000313" key="4">
    <source>
        <dbReference type="Proteomes" id="UP000295765"/>
    </source>
</evidence>
<name>A0A4R2KZT3_9GAMM</name>
<feature type="transmembrane region" description="Helical" evidence="1">
    <location>
        <begin position="94"/>
        <end position="114"/>
    </location>
</feature>
<feature type="transmembrane region" description="Helical" evidence="1">
    <location>
        <begin position="41"/>
        <end position="60"/>
    </location>
</feature>
<dbReference type="Proteomes" id="UP000295765">
    <property type="component" value="Unassembled WGS sequence"/>
</dbReference>
<dbReference type="AlphaFoldDB" id="A0A4R2KZT3"/>
<organism evidence="3 4">
    <name type="scientific">Plasticicumulans lactativorans</name>
    <dbReference type="NCBI Taxonomy" id="1133106"/>
    <lineage>
        <taxon>Bacteria</taxon>
        <taxon>Pseudomonadati</taxon>
        <taxon>Pseudomonadota</taxon>
        <taxon>Gammaproteobacteria</taxon>
        <taxon>Candidatus Competibacteraceae</taxon>
        <taxon>Plasticicumulans</taxon>
    </lineage>
</organism>
<sequence length="455" mass="46820">MPNPCGPILLRGGLLLAALTPPALAQETPPPANPFGSAPSLLVIGAVVVIVLAFLVYLFVAQRRFFNACREDKQLALFFQSQAGLPEGTVRATIGLLLITVSLVMLVLSMWGGLKFPEMLTGLLGSVIGFYFGSRSGGGEPDKVLKAQVDSLGKALDDATTDAQRGTADGLIGKAEAGLAVVKTLTGLFPEEQGKRYADLADTLGSGLAAAKSLADGDPAAAAAKAGELVKALNADNPLSGIVGGALKDFTPLLKSVAPALGPAALITAVVGVGIKLGGEAYQRWRARVLHLPLSPAVLALGEADATTGIAMVSAVPALRAALGARLDDRPFMLQFAQDVLTQSDLETLRARYGSGFESPAAFEDAIEQARRGAVDGDLGPRAQTLDPALLAPVGGYDPLVQAVDAIHASAAKGEPEGEAALASLDQLMAASDRLWRDSQPVTTLLADAVKEAQP</sequence>
<feature type="chain" id="PRO_5020385405" description="Phage-related minor tail protein" evidence="2">
    <location>
        <begin position="26"/>
        <end position="455"/>
    </location>
</feature>
<evidence type="ECO:0008006" key="5">
    <source>
        <dbReference type="Google" id="ProtNLM"/>
    </source>
</evidence>
<accession>A0A4R2KZT3</accession>
<keyword evidence="1" id="KW-0812">Transmembrane</keyword>
<dbReference type="EMBL" id="SLWY01000039">
    <property type="protein sequence ID" value="TCO75788.1"/>
    <property type="molecule type" value="Genomic_DNA"/>
</dbReference>
<evidence type="ECO:0000313" key="3">
    <source>
        <dbReference type="EMBL" id="TCO75788.1"/>
    </source>
</evidence>
<keyword evidence="1" id="KW-0472">Membrane</keyword>
<dbReference type="OrthoDB" id="5572322at2"/>
<keyword evidence="1" id="KW-1133">Transmembrane helix</keyword>
<feature type="signal peptide" evidence="2">
    <location>
        <begin position="1"/>
        <end position="25"/>
    </location>
</feature>
<proteinExistence type="predicted"/>
<keyword evidence="4" id="KW-1185">Reference proteome</keyword>
<evidence type="ECO:0000256" key="2">
    <source>
        <dbReference type="SAM" id="SignalP"/>
    </source>
</evidence>
<evidence type="ECO:0000256" key="1">
    <source>
        <dbReference type="SAM" id="Phobius"/>
    </source>
</evidence>
<gene>
    <name evidence="3" type="ORF">EV699_1396</name>
</gene>
<protein>
    <recommendedName>
        <fullName evidence="5">Phage-related minor tail protein</fullName>
    </recommendedName>
</protein>
<keyword evidence="2" id="KW-0732">Signal</keyword>
<reference evidence="3 4" key="1">
    <citation type="submission" date="2019-03" db="EMBL/GenBank/DDBJ databases">
        <title>Genomic Encyclopedia of Type Strains, Phase IV (KMG-IV): sequencing the most valuable type-strain genomes for metagenomic binning, comparative biology and taxonomic classification.</title>
        <authorList>
            <person name="Goeker M."/>
        </authorList>
    </citation>
    <scope>NUCLEOTIDE SEQUENCE [LARGE SCALE GENOMIC DNA]</scope>
    <source>
        <strain evidence="3 4">DSM 25287</strain>
    </source>
</reference>